<proteinExistence type="inferred from homology"/>
<organism evidence="4 5">
    <name type="scientific">Hypholoma sublateritium (strain FD-334 SS-4)</name>
    <dbReference type="NCBI Taxonomy" id="945553"/>
    <lineage>
        <taxon>Eukaryota</taxon>
        <taxon>Fungi</taxon>
        <taxon>Dikarya</taxon>
        <taxon>Basidiomycota</taxon>
        <taxon>Agaricomycotina</taxon>
        <taxon>Agaricomycetes</taxon>
        <taxon>Agaricomycetidae</taxon>
        <taxon>Agaricales</taxon>
        <taxon>Agaricineae</taxon>
        <taxon>Strophariaceae</taxon>
        <taxon>Hypholoma</taxon>
    </lineage>
</organism>
<evidence type="ECO:0000256" key="2">
    <source>
        <dbReference type="ARBA" id="ARBA00035112"/>
    </source>
</evidence>
<accession>A0A0D2Q190</accession>
<dbReference type="PANTHER" id="PTHR33365:SF4">
    <property type="entry name" value="CYCLOCHLOROTINE BIOSYNTHESIS PROTEIN O"/>
    <property type="match status" value="1"/>
</dbReference>
<dbReference type="AlphaFoldDB" id="A0A0D2Q190"/>
<keyword evidence="5" id="KW-1185">Reference proteome</keyword>
<dbReference type="GO" id="GO:0043386">
    <property type="term" value="P:mycotoxin biosynthetic process"/>
    <property type="evidence" value="ECO:0007669"/>
    <property type="project" value="InterPro"/>
</dbReference>
<keyword evidence="3" id="KW-0472">Membrane</keyword>
<dbReference type="Proteomes" id="UP000054270">
    <property type="component" value="Unassembled WGS sequence"/>
</dbReference>
<dbReference type="PANTHER" id="PTHR33365">
    <property type="entry name" value="YALI0B05434P"/>
    <property type="match status" value="1"/>
</dbReference>
<feature type="transmembrane region" description="Helical" evidence="3">
    <location>
        <begin position="46"/>
        <end position="66"/>
    </location>
</feature>
<evidence type="ECO:0000256" key="3">
    <source>
        <dbReference type="SAM" id="Phobius"/>
    </source>
</evidence>
<dbReference type="OrthoDB" id="3687641at2759"/>
<comment type="similarity">
    <text evidence="2">Belongs to the ustYa family.</text>
</comment>
<dbReference type="OMA" id="RVRHWIY"/>
<sequence length="262" mass="30150">MESVSRLFRFTGSRSSQYDPLPLKASSDHDFAHQGYHLGLRSSWSLWKIIAVFEFLVIIVGLTFFFKPASTSGLIHPLIPDTHIFHETRVFHNSIPTHLSPYEGPPTPGIDALWDALYQGAVFRVTNNELHLLPNKTSRIAEDPTGYITTLSVFHNLHCLNYLRKNLYPDYYGVEYDLRNKTVHEHSEHCIDMLRQTHMCMPDTTPGVWQWDKGSKQAMITWDVTHTCLNYDKIHEWAASRALETYDGTIWVEGNPVHGKQI</sequence>
<gene>
    <name evidence="4" type="ORF">HYPSUDRAFT_37791</name>
</gene>
<name>A0A0D2Q190_HYPSF</name>
<reference evidence="5" key="1">
    <citation type="submission" date="2014-04" db="EMBL/GenBank/DDBJ databases">
        <title>Evolutionary Origins and Diversification of the Mycorrhizal Mutualists.</title>
        <authorList>
            <consortium name="DOE Joint Genome Institute"/>
            <consortium name="Mycorrhizal Genomics Consortium"/>
            <person name="Kohler A."/>
            <person name="Kuo A."/>
            <person name="Nagy L.G."/>
            <person name="Floudas D."/>
            <person name="Copeland A."/>
            <person name="Barry K.W."/>
            <person name="Cichocki N."/>
            <person name="Veneault-Fourrey C."/>
            <person name="LaButti K."/>
            <person name="Lindquist E.A."/>
            <person name="Lipzen A."/>
            <person name="Lundell T."/>
            <person name="Morin E."/>
            <person name="Murat C."/>
            <person name="Riley R."/>
            <person name="Ohm R."/>
            <person name="Sun H."/>
            <person name="Tunlid A."/>
            <person name="Henrissat B."/>
            <person name="Grigoriev I.V."/>
            <person name="Hibbett D.S."/>
            <person name="Martin F."/>
        </authorList>
    </citation>
    <scope>NUCLEOTIDE SEQUENCE [LARGE SCALE GENOMIC DNA]</scope>
    <source>
        <strain evidence="5">FD-334 SS-4</strain>
    </source>
</reference>
<keyword evidence="3" id="KW-0812">Transmembrane</keyword>
<keyword evidence="3" id="KW-1133">Transmembrane helix</keyword>
<evidence type="ECO:0000256" key="1">
    <source>
        <dbReference type="ARBA" id="ARBA00004685"/>
    </source>
</evidence>
<dbReference type="Pfam" id="PF11807">
    <property type="entry name" value="UstYa"/>
    <property type="match status" value="1"/>
</dbReference>
<comment type="pathway">
    <text evidence="1">Mycotoxin biosynthesis.</text>
</comment>
<dbReference type="EMBL" id="KN817532">
    <property type="protein sequence ID" value="KJA25295.1"/>
    <property type="molecule type" value="Genomic_DNA"/>
</dbReference>
<dbReference type="InterPro" id="IPR021765">
    <property type="entry name" value="UstYa-like"/>
</dbReference>
<dbReference type="STRING" id="945553.A0A0D2Q190"/>
<evidence type="ECO:0000313" key="4">
    <source>
        <dbReference type="EMBL" id="KJA25295.1"/>
    </source>
</evidence>
<protein>
    <submittedName>
        <fullName evidence="4">Uncharacterized protein</fullName>
    </submittedName>
</protein>
<evidence type="ECO:0000313" key="5">
    <source>
        <dbReference type="Proteomes" id="UP000054270"/>
    </source>
</evidence>